<feature type="transmembrane region" description="Helical" evidence="2">
    <location>
        <begin position="342"/>
        <end position="362"/>
    </location>
</feature>
<dbReference type="Proteomes" id="UP000199512">
    <property type="component" value="Unassembled WGS sequence"/>
</dbReference>
<dbReference type="STRING" id="215200.SAMN05216454_11418"/>
<reference evidence="4 5" key="1">
    <citation type="submission" date="2016-10" db="EMBL/GenBank/DDBJ databases">
        <authorList>
            <person name="de Groot N.N."/>
        </authorList>
    </citation>
    <scope>NUCLEOTIDE SEQUENCE [LARGE SCALE GENOMIC DNA]</scope>
    <source>
        <strain evidence="4 5">Calf135</strain>
    </source>
</reference>
<feature type="domain" description="Tape measure protein N-terminal" evidence="3">
    <location>
        <begin position="98"/>
        <end position="278"/>
    </location>
</feature>
<feature type="transmembrane region" description="Helical" evidence="2">
    <location>
        <begin position="295"/>
        <end position="322"/>
    </location>
</feature>
<dbReference type="NCBIfam" id="TIGR02675">
    <property type="entry name" value="tape_meas_nterm"/>
    <property type="match status" value="1"/>
</dbReference>
<sequence length="721" mass="77828">MEGISTQIKIDDAATAVFQNIASSCATATNSINGFQRAVGQSYNTGKMKAMPKDIDNARLSQTSFNETLRQGGGLASQMAEKIKGIVGAYLGWQAVKKTVEVGDEFNSTMARLNIISNGESPAKIYNDIYKAAQNARIPVAGLSADVAKLGLLAGDRFTGNNELIKFSEILAKSFKVSGGTAQESAAAMHQITQAMASNRLQGDEFVSILENAPLFARAIKNELNGIDLKKASADGLITADVMKRAAFNMADDVNNKLSEIPRTFADNVTIMKNNIMSSLEPLFSSLSKLWNSDFMLGTIGVITLAFQGFGQIAGLAINILVAGLDFLTQHAWLLIPPLTALVFKMAMMAGTAIATAAAFMVKVAADIAETMAIYALIVAQDGLNAAMAACPIIWIIVGIVAITLAILKLIQWLLSWADINVTVVGIVGAIFGFLGTHIFNIFKGVANIVFAVAEFIANVFNHPVYSIVRLFANLAKAALGMARSMTSSFDGVATNLANSFIDGANRAIRAINWVIRALNKIPGVNLSEMGQFAHTASITHPIKKAENNIDKWLENSKPKDYKAAKPFEMSDTFDGAMKGMNFANGMISKLKNKFKPQDDNKQKKDIEKMIKDAQKEPAKAGGTGGGTRGKGKNPLSKPIENTALNTKKIAENTDNSKLDVRYMREIAERQAINRFTTATINIENNLSQAPSDMDLDGFVDHLSNKLADELDRQVDGYYKY</sequence>
<feature type="region of interest" description="Disordered" evidence="1">
    <location>
        <begin position="614"/>
        <end position="643"/>
    </location>
</feature>
<keyword evidence="2" id="KW-0472">Membrane</keyword>
<dbReference type="InterPro" id="IPR013491">
    <property type="entry name" value="Tape_meas_N"/>
</dbReference>
<dbReference type="EMBL" id="FODF01000014">
    <property type="protein sequence ID" value="SEN80113.1"/>
    <property type="molecule type" value="Genomic_DNA"/>
</dbReference>
<feature type="transmembrane region" description="Helical" evidence="2">
    <location>
        <begin position="383"/>
        <end position="408"/>
    </location>
</feature>
<feature type="transmembrane region" description="Helical" evidence="2">
    <location>
        <begin position="442"/>
        <end position="461"/>
    </location>
</feature>
<protein>
    <submittedName>
        <fullName evidence="4">Tape measure domain-containing protein</fullName>
    </submittedName>
</protein>
<organism evidence="4 5">
    <name type="scientific">Peptostreptococcus russellii</name>
    <dbReference type="NCBI Taxonomy" id="215200"/>
    <lineage>
        <taxon>Bacteria</taxon>
        <taxon>Bacillati</taxon>
        <taxon>Bacillota</taxon>
        <taxon>Clostridia</taxon>
        <taxon>Peptostreptococcales</taxon>
        <taxon>Peptostreptococcaceae</taxon>
        <taxon>Peptostreptococcus</taxon>
    </lineage>
</organism>
<keyword evidence="2" id="KW-1133">Transmembrane helix</keyword>
<proteinExistence type="predicted"/>
<dbReference type="AlphaFoldDB" id="A0A1H8JGZ5"/>
<name>A0A1H8JGZ5_9FIRM</name>
<gene>
    <name evidence="4" type="ORF">SAMN05216454_11418</name>
</gene>
<evidence type="ECO:0000313" key="4">
    <source>
        <dbReference type="EMBL" id="SEN80113.1"/>
    </source>
</evidence>
<keyword evidence="5" id="KW-1185">Reference proteome</keyword>
<evidence type="ECO:0000256" key="1">
    <source>
        <dbReference type="SAM" id="MobiDB-lite"/>
    </source>
</evidence>
<dbReference type="RefSeq" id="WP_091975922.1">
    <property type="nucleotide sequence ID" value="NZ_FODF01000014.1"/>
</dbReference>
<evidence type="ECO:0000259" key="3">
    <source>
        <dbReference type="Pfam" id="PF20155"/>
    </source>
</evidence>
<evidence type="ECO:0000313" key="5">
    <source>
        <dbReference type="Proteomes" id="UP000199512"/>
    </source>
</evidence>
<dbReference type="Pfam" id="PF20155">
    <property type="entry name" value="TMP_3"/>
    <property type="match status" value="1"/>
</dbReference>
<evidence type="ECO:0000256" key="2">
    <source>
        <dbReference type="SAM" id="Phobius"/>
    </source>
</evidence>
<keyword evidence="2" id="KW-0812">Transmembrane</keyword>
<accession>A0A1H8JGZ5</accession>
<dbReference type="OrthoDB" id="1677957at2"/>
<feature type="transmembrane region" description="Helical" evidence="2">
    <location>
        <begin position="414"/>
        <end position="435"/>
    </location>
</feature>